<dbReference type="Proteomes" id="UP001140091">
    <property type="component" value="Unassembled WGS sequence"/>
</dbReference>
<dbReference type="OrthoDB" id="3053621at2759"/>
<evidence type="ECO:0000313" key="2">
    <source>
        <dbReference type="EMBL" id="KAJ2929990.1"/>
    </source>
</evidence>
<organism evidence="2 3">
    <name type="scientific">Candolleomyces eurysporus</name>
    <dbReference type="NCBI Taxonomy" id="2828524"/>
    <lineage>
        <taxon>Eukaryota</taxon>
        <taxon>Fungi</taxon>
        <taxon>Dikarya</taxon>
        <taxon>Basidiomycota</taxon>
        <taxon>Agaricomycotina</taxon>
        <taxon>Agaricomycetes</taxon>
        <taxon>Agaricomycetidae</taxon>
        <taxon>Agaricales</taxon>
        <taxon>Agaricineae</taxon>
        <taxon>Psathyrellaceae</taxon>
        <taxon>Candolleomyces</taxon>
    </lineage>
</organism>
<feature type="compositionally biased region" description="Acidic residues" evidence="1">
    <location>
        <begin position="273"/>
        <end position="283"/>
    </location>
</feature>
<proteinExistence type="predicted"/>
<sequence>MIVRTAILDDDYSIRGKAKQLLKQLAQNDHLSNTFNNDQALQCLEIAEEAAASTGSSNRARNSAITVLETFSKQLDASNVVVFEKLIEWAGKDPDHDARLSSLKLISMICEDTPLTEETICALKSTILSIKESIIGELFSNIRVEWIRLLKKMTTLDYFPEAIPIVLELGVKTVFVEGNDEVVSPFGDYANRSNYSEAVQSAIPSDLRASLQNPNLSSIVNWVKLLVEFCRSPTLKESLEKVLKGVARSIENEMQPVPTPKATRYCSKRETEDKDEQDGEEDLPYVNESPAQTPLHSLLLHKASWSDRIAWVDLVTTLAAAGYFSPDAPDVHATIFHLAVHDDGDVQFASLRSLVQLVECNKLCKSLALFPKQSLTLLSASAATAQLKEDLIRYIDRFFDATKTDLMVRLMYIQLLSALGALKAYALVENSEMGTADQFQIENADSRQLQTLLDAATKDSQRSVRDEAAKALARIIRHANAEMRHSITAKLGKLFGPLIAKPDSSGRAVSTLAMMITADCASKDYDKNFCHLWIEIILLLERTGLCDLRELGPKIIETGLGKILTDAPLPSLDVLFPKEIGLPEAIETILPKALDQSQKMRPDVRDAAVRLFTHLNGLRCSETCKWNQQTREGLVKNIDNERVISRLADMAVNGDDARHGALRVLKLAYAAEHLHQLQLTIKKSLQKVIVNALQDHASRESRTRAVEVILELTNEGGQFRYTIGRPIISLLLKVVLVDGDKKLRKGVETILFENLSRPTQEQEVNKDVLIEIPALLPQVTSSSEESIALDLTKTLEISSDTAVDIAGRLTQTLRSASHLARATALEMLLSLYTRHRVARPRLIESAIPEIVCLALDDKHNALWGPAFRLLIALLTPPEALEAQGSGISALNRIKNQMSRFMALLENQDMRPLVIDLLSLVSIDCKVRQVVSLGIASPVFASGNTKLSVGLLELLHRLICDGTEKHPSSAIGLYSNQEKTERFKDEATDYMMLFLASALASTAPVNDQYRHKIFTGLWCCYGFKTLDKSASETLFKWFTLALFGRHATKYEVTAWRSGCELWLQDESRSTEQTAQTEQIGRTESPIPLSQDM</sequence>
<comment type="caution">
    <text evidence="2">The sequence shown here is derived from an EMBL/GenBank/DDBJ whole genome shotgun (WGS) entry which is preliminary data.</text>
</comment>
<name>A0A9W8MFF6_9AGAR</name>
<protein>
    <recommendedName>
        <fullName evidence="4">ARM repeat-containing protein</fullName>
    </recommendedName>
</protein>
<gene>
    <name evidence="2" type="ORF">H1R20_g7117</name>
</gene>
<reference evidence="2" key="1">
    <citation type="submission" date="2022-06" db="EMBL/GenBank/DDBJ databases">
        <title>Genome Sequence of Candolleomyces eurysporus.</title>
        <authorList>
            <person name="Buettner E."/>
        </authorList>
    </citation>
    <scope>NUCLEOTIDE SEQUENCE</scope>
    <source>
        <strain evidence="2">VTCC 930004</strain>
    </source>
</reference>
<dbReference type="Gene3D" id="1.25.10.10">
    <property type="entry name" value="Leucine-rich Repeat Variant"/>
    <property type="match status" value="1"/>
</dbReference>
<keyword evidence="3" id="KW-1185">Reference proteome</keyword>
<accession>A0A9W8MFF6</accession>
<feature type="compositionally biased region" description="Polar residues" evidence="1">
    <location>
        <begin position="1069"/>
        <end position="1080"/>
    </location>
</feature>
<evidence type="ECO:0008006" key="4">
    <source>
        <dbReference type="Google" id="ProtNLM"/>
    </source>
</evidence>
<dbReference type="InterPro" id="IPR011989">
    <property type="entry name" value="ARM-like"/>
</dbReference>
<dbReference type="EMBL" id="JANBPK010000852">
    <property type="protein sequence ID" value="KAJ2929990.1"/>
    <property type="molecule type" value="Genomic_DNA"/>
</dbReference>
<dbReference type="InterPro" id="IPR016024">
    <property type="entry name" value="ARM-type_fold"/>
</dbReference>
<feature type="region of interest" description="Disordered" evidence="1">
    <location>
        <begin position="1069"/>
        <end position="1091"/>
    </location>
</feature>
<dbReference type="AlphaFoldDB" id="A0A9W8MFF6"/>
<evidence type="ECO:0000256" key="1">
    <source>
        <dbReference type="SAM" id="MobiDB-lite"/>
    </source>
</evidence>
<feature type="region of interest" description="Disordered" evidence="1">
    <location>
        <begin position="257"/>
        <end position="287"/>
    </location>
</feature>
<feature type="non-terminal residue" evidence="2">
    <location>
        <position position="1"/>
    </location>
</feature>
<dbReference type="SUPFAM" id="SSF48371">
    <property type="entry name" value="ARM repeat"/>
    <property type="match status" value="1"/>
</dbReference>
<evidence type="ECO:0000313" key="3">
    <source>
        <dbReference type="Proteomes" id="UP001140091"/>
    </source>
</evidence>